<dbReference type="RefSeq" id="NP_064744.1">
    <property type="nucleotide sequence ID" value="NC_002519.1"/>
</dbReference>
<reference evidence="1 2" key="1">
    <citation type="journal article" date="2000" name="Limnol. Oceanogr.">
        <title>The complete genomic sequence of the marine phage Roseophage SIO1 shares homology with nonmarine phages.</title>
        <authorList>
            <person name="Rohwer F.L."/>
            <person name="Segall A.M."/>
            <person name="Steward G."/>
            <person name="Seguritan V."/>
            <person name="Breitbart M."/>
            <person name="Wolven F."/>
            <person name="Azam F."/>
        </authorList>
    </citation>
    <scope>NUCLEOTIDE SEQUENCE [LARGE SCALE GENOMIC DNA]</scope>
</reference>
<dbReference type="EMBL" id="AF189021">
    <property type="protein sequence ID" value="AAG02589.1"/>
    <property type="molecule type" value="Genomic_DNA"/>
</dbReference>
<protein>
    <submittedName>
        <fullName evidence="1">Gp6</fullName>
    </submittedName>
</protein>
<keyword evidence="2" id="KW-1185">Reference proteome</keyword>
<evidence type="ECO:0000313" key="1">
    <source>
        <dbReference type="EMBL" id="AAG02589.1"/>
    </source>
</evidence>
<dbReference type="Proteomes" id="UP000001161">
    <property type="component" value="Segment"/>
</dbReference>
<organism evidence="1 2">
    <name type="scientific">Roseobacter phage SIO1</name>
    <dbReference type="NCBI Taxonomy" id="2905867"/>
    <lineage>
        <taxon>Viruses</taxon>
        <taxon>Duplodnaviria</taxon>
        <taxon>Heunggongvirae</taxon>
        <taxon>Uroviricota</taxon>
        <taxon>Caudoviricetes</taxon>
        <taxon>Zobellviridae</taxon>
        <taxon>Cobavirinae</taxon>
        <taxon>Siovirus</taxon>
        <taxon>Siovirus americense</taxon>
    </lineage>
</organism>
<sequence>MDCRLLWTGSGQRAPTLAGGVDLNTYTTDGYYHQNSNANASSGSNYPVALAGMLEVTSDGSMVYQRYTTYNSVHTVYVRTYYSGTWYNWAKQWDNLNDGSGSGLDADLLDGQQGSYYYPASNPNGYTAYTNSDVDTHLNTGTATTDQVLSWNGTDYDWIDGGGAPPTDLHAVGTYTVACTGVNVAQGGTTAGSNLRYRNIYALDRFTVLTTTSSTVTLTGTWRNVGGPVQYVSGRGGGQRGVSLWVRIS</sequence>
<dbReference type="CDD" id="cd19958">
    <property type="entry name" value="pyocin_knob"/>
    <property type="match status" value="1"/>
</dbReference>
<dbReference type="KEGG" id="vg:1263066"/>
<name>Q9G0H9_9CAUD</name>
<accession>Q9G0H9</accession>
<dbReference type="GeneID" id="1263066"/>
<proteinExistence type="predicted"/>
<evidence type="ECO:0000313" key="2">
    <source>
        <dbReference type="Proteomes" id="UP000001161"/>
    </source>
</evidence>
<dbReference type="OrthoDB" id="15595at10239"/>